<evidence type="ECO:0000256" key="4">
    <source>
        <dbReference type="ARBA" id="ARBA00022519"/>
    </source>
</evidence>
<dbReference type="GO" id="GO:0003333">
    <property type="term" value="P:amino acid transmembrane transport"/>
    <property type="evidence" value="ECO:0007669"/>
    <property type="project" value="InterPro"/>
</dbReference>
<dbReference type="PIRSF" id="PIRSF006060">
    <property type="entry name" value="AA_transporter"/>
    <property type="match status" value="1"/>
</dbReference>
<evidence type="ECO:0000313" key="10">
    <source>
        <dbReference type="Proteomes" id="UP000176300"/>
    </source>
</evidence>
<dbReference type="Pfam" id="PF03222">
    <property type="entry name" value="Trp_Tyr_perm"/>
    <property type="match status" value="1"/>
</dbReference>
<keyword evidence="3" id="KW-1003">Cell membrane</keyword>
<evidence type="ECO:0000256" key="3">
    <source>
        <dbReference type="ARBA" id="ARBA00022475"/>
    </source>
</evidence>
<protein>
    <recommendedName>
        <fullName evidence="11">Amino acid transporter transmembrane domain-containing protein</fullName>
    </recommendedName>
</protein>
<proteinExistence type="predicted"/>
<evidence type="ECO:0000256" key="7">
    <source>
        <dbReference type="ARBA" id="ARBA00023136"/>
    </source>
</evidence>
<accession>A0A1F6NHN0</accession>
<evidence type="ECO:0000256" key="2">
    <source>
        <dbReference type="ARBA" id="ARBA00022448"/>
    </source>
</evidence>
<comment type="subcellular location">
    <subcellularLocation>
        <location evidence="1">Cell inner membrane</location>
        <topology evidence="1">Multi-pass membrane protein</topology>
    </subcellularLocation>
</comment>
<feature type="transmembrane region" description="Helical" evidence="8">
    <location>
        <begin position="103"/>
        <end position="122"/>
    </location>
</feature>
<feature type="transmembrane region" description="Helical" evidence="8">
    <location>
        <begin position="162"/>
        <end position="184"/>
    </location>
</feature>
<feature type="transmembrane region" description="Helical" evidence="8">
    <location>
        <begin position="25"/>
        <end position="50"/>
    </location>
</feature>
<dbReference type="PANTHER" id="PTHR32195">
    <property type="entry name" value="OS07G0662800 PROTEIN"/>
    <property type="match status" value="1"/>
</dbReference>
<feature type="transmembrane region" description="Helical" evidence="8">
    <location>
        <begin position="137"/>
        <end position="155"/>
    </location>
</feature>
<feature type="transmembrane region" description="Helical" evidence="8">
    <location>
        <begin position="375"/>
        <end position="393"/>
    </location>
</feature>
<dbReference type="Gene3D" id="1.20.1740.10">
    <property type="entry name" value="Amino acid/polyamine transporter I"/>
    <property type="match status" value="1"/>
</dbReference>
<dbReference type="EMBL" id="MFQS01000014">
    <property type="protein sequence ID" value="OGH83389.1"/>
    <property type="molecule type" value="Genomic_DNA"/>
</dbReference>
<keyword evidence="2" id="KW-0813">Transport</keyword>
<feature type="transmembrane region" description="Helical" evidence="8">
    <location>
        <begin position="190"/>
        <end position="210"/>
    </location>
</feature>
<reference evidence="9 10" key="1">
    <citation type="journal article" date="2016" name="Nat. Commun.">
        <title>Thousands of microbial genomes shed light on interconnected biogeochemical processes in an aquifer system.</title>
        <authorList>
            <person name="Anantharaman K."/>
            <person name="Brown C.T."/>
            <person name="Hug L.A."/>
            <person name="Sharon I."/>
            <person name="Castelle C.J."/>
            <person name="Probst A.J."/>
            <person name="Thomas B.C."/>
            <person name="Singh A."/>
            <person name="Wilkins M.J."/>
            <person name="Karaoz U."/>
            <person name="Brodie E.L."/>
            <person name="Williams K.H."/>
            <person name="Hubbard S.S."/>
            <person name="Banfield J.F."/>
        </authorList>
    </citation>
    <scope>NUCLEOTIDE SEQUENCE [LARGE SCALE GENOMIC DNA]</scope>
</reference>
<evidence type="ECO:0000256" key="5">
    <source>
        <dbReference type="ARBA" id="ARBA00022692"/>
    </source>
</evidence>
<evidence type="ECO:0000313" key="9">
    <source>
        <dbReference type="EMBL" id="OGH83389.1"/>
    </source>
</evidence>
<evidence type="ECO:0000256" key="6">
    <source>
        <dbReference type="ARBA" id="ARBA00022989"/>
    </source>
</evidence>
<keyword evidence="5 8" id="KW-0812">Transmembrane</keyword>
<evidence type="ECO:0008006" key="11">
    <source>
        <dbReference type="Google" id="ProtNLM"/>
    </source>
</evidence>
<keyword evidence="7 8" id="KW-0472">Membrane</keyword>
<dbReference type="PANTHER" id="PTHR32195:SF26">
    <property type="entry name" value="TRYPTOPHAN OR TYROSINE TRANSPORTER PROTEIN"/>
    <property type="match status" value="1"/>
</dbReference>
<comment type="caution">
    <text evidence="9">The sequence shown here is derived from an EMBL/GenBank/DDBJ whole genome shotgun (WGS) entry which is preliminary data.</text>
</comment>
<evidence type="ECO:0000256" key="8">
    <source>
        <dbReference type="SAM" id="Phobius"/>
    </source>
</evidence>
<keyword evidence="4" id="KW-0997">Cell inner membrane</keyword>
<dbReference type="AlphaFoldDB" id="A0A1F6NHN0"/>
<dbReference type="Proteomes" id="UP000176300">
    <property type="component" value="Unassembled WGS sequence"/>
</dbReference>
<feature type="transmembrane region" description="Helical" evidence="8">
    <location>
        <begin position="274"/>
        <end position="299"/>
    </location>
</feature>
<evidence type="ECO:0000256" key="1">
    <source>
        <dbReference type="ARBA" id="ARBA00004429"/>
    </source>
</evidence>
<keyword evidence="6 8" id="KW-1133">Transmembrane helix</keyword>
<feature type="transmembrane region" description="Helical" evidence="8">
    <location>
        <begin position="56"/>
        <end position="76"/>
    </location>
</feature>
<feature type="transmembrane region" description="Helical" evidence="8">
    <location>
        <begin position="231"/>
        <end position="254"/>
    </location>
</feature>
<feature type="transmembrane region" description="Helical" evidence="8">
    <location>
        <begin position="337"/>
        <end position="355"/>
    </location>
</feature>
<dbReference type="InterPro" id="IPR018227">
    <property type="entry name" value="Amino_acid_transport_2"/>
</dbReference>
<gene>
    <name evidence="9" type="ORF">A2373_00255</name>
</gene>
<feature type="transmembrane region" description="Helical" evidence="8">
    <location>
        <begin position="311"/>
        <end position="331"/>
    </location>
</feature>
<organism evidence="9 10">
    <name type="scientific">Candidatus Magasanikbacteria bacterium RIFOXYB1_FULL_40_15</name>
    <dbReference type="NCBI Taxonomy" id="1798697"/>
    <lineage>
        <taxon>Bacteria</taxon>
        <taxon>Candidatus Magasanikiibacteriota</taxon>
    </lineage>
</organism>
<name>A0A1F6NHN0_9BACT</name>
<dbReference type="STRING" id="1798697.A2373_00255"/>
<dbReference type="GO" id="GO:0005886">
    <property type="term" value="C:plasma membrane"/>
    <property type="evidence" value="ECO:0007669"/>
    <property type="project" value="UniProtKB-SubCell"/>
</dbReference>
<sequence length="396" mass="43268">MNYYYEPIRQEVAVIKKQGIFRRQISLFEGVALIVSGTIGAGVLSLPFAIAKVGVFLGILYIVAVGILMMGLNLLLGKIASASQKEMQLVGFAEKYLGRVGKWFMTVLLYFMLWGVLTVYIIGEGEVLSALFGGSEFFWSMIFFAVVTFLIYIGLRTVKVIELFLTLGVLAVVLVLVLSSVLSIEPVNLAEINFVNLLLPYGVLLFAFHGTTSVPEAYSVLINRERTFKKAIIIAGVIIITVYALFVSVVVGVTGAGTSEIATIALGNKLGEKIFLLGNLFAVLAMGTSCLMAGLALRDSMEWDFKLSKKVSTLLTGIVPFTFFVLGFRGFVETIDIVGGVFMSFEMLVILLIYWRAKQAGDLSVGRFKLHHTTLLLTLLLLALTAGAIYSVIKLF</sequence>